<evidence type="ECO:0000256" key="3">
    <source>
        <dbReference type="ARBA" id="ARBA00022692"/>
    </source>
</evidence>
<sequence>MTVLSAVGSFAVVAGLLTLTPGLDTALVLRAALREGRARAFATALGVGTGALLWGVAAAVGVSALLTASHLAYLVLRYAGAAYLGWLGGKMLWSSFRTPAADTVPPPATGGAGRAYARGVLTNLLNPKVGVFYIALLPQFLPPHTAHLPMGLLLAAVHDAEGMVWFTVLICVARLARRVLDRVAVRRWIDRVTGTVLVAFGVRLAVER</sequence>
<keyword evidence="3 6" id="KW-0812">Transmembrane</keyword>
<keyword evidence="2" id="KW-1003">Cell membrane</keyword>
<dbReference type="EMBL" id="BOMB01000049">
    <property type="protein sequence ID" value="GID15902.1"/>
    <property type="molecule type" value="Genomic_DNA"/>
</dbReference>
<evidence type="ECO:0000313" key="7">
    <source>
        <dbReference type="EMBL" id="GID15902.1"/>
    </source>
</evidence>
<evidence type="ECO:0000256" key="2">
    <source>
        <dbReference type="ARBA" id="ARBA00022475"/>
    </source>
</evidence>
<dbReference type="Proteomes" id="UP000612808">
    <property type="component" value="Unassembled WGS sequence"/>
</dbReference>
<gene>
    <name evidence="7" type="ORF">Aru02nite_67910</name>
</gene>
<evidence type="ECO:0000256" key="4">
    <source>
        <dbReference type="ARBA" id="ARBA00022989"/>
    </source>
</evidence>
<organism evidence="7 8">
    <name type="scientific">Actinocatenispora rupis</name>
    <dbReference type="NCBI Taxonomy" id="519421"/>
    <lineage>
        <taxon>Bacteria</taxon>
        <taxon>Bacillati</taxon>
        <taxon>Actinomycetota</taxon>
        <taxon>Actinomycetes</taxon>
        <taxon>Micromonosporales</taxon>
        <taxon>Micromonosporaceae</taxon>
        <taxon>Actinocatenispora</taxon>
    </lineage>
</organism>
<dbReference type="GO" id="GO:0005886">
    <property type="term" value="C:plasma membrane"/>
    <property type="evidence" value="ECO:0007669"/>
    <property type="project" value="UniProtKB-SubCell"/>
</dbReference>
<evidence type="ECO:0000256" key="6">
    <source>
        <dbReference type="SAM" id="Phobius"/>
    </source>
</evidence>
<evidence type="ECO:0000256" key="5">
    <source>
        <dbReference type="ARBA" id="ARBA00023136"/>
    </source>
</evidence>
<dbReference type="AlphaFoldDB" id="A0A8J3JCG3"/>
<feature type="transmembrane region" description="Helical" evidence="6">
    <location>
        <begin position="41"/>
        <end position="65"/>
    </location>
</feature>
<comment type="caution">
    <text evidence="7">The sequence shown here is derived from an EMBL/GenBank/DDBJ whole genome shotgun (WGS) entry which is preliminary data.</text>
</comment>
<protein>
    <submittedName>
        <fullName evidence="7">Lysine transporter LysE</fullName>
    </submittedName>
</protein>
<proteinExistence type="predicted"/>
<dbReference type="GO" id="GO:0015171">
    <property type="term" value="F:amino acid transmembrane transporter activity"/>
    <property type="evidence" value="ECO:0007669"/>
    <property type="project" value="TreeGrafter"/>
</dbReference>
<dbReference type="PANTHER" id="PTHR30086:SF20">
    <property type="entry name" value="ARGININE EXPORTER PROTEIN ARGO-RELATED"/>
    <property type="match status" value="1"/>
</dbReference>
<comment type="subcellular location">
    <subcellularLocation>
        <location evidence="1">Cell membrane</location>
        <topology evidence="1">Multi-pass membrane protein</topology>
    </subcellularLocation>
</comment>
<reference evidence="7" key="1">
    <citation type="submission" date="2021-01" db="EMBL/GenBank/DDBJ databases">
        <title>Whole genome shotgun sequence of Actinocatenispora rupis NBRC 107355.</title>
        <authorList>
            <person name="Komaki H."/>
            <person name="Tamura T."/>
        </authorList>
    </citation>
    <scope>NUCLEOTIDE SEQUENCE</scope>
    <source>
        <strain evidence="7">NBRC 107355</strain>
    </source>
</reference>
<dbReference type="PIRSF" id="PIRSF006324">
    <property type="entry name" value="LeuE"/>
    <property type="match status" value="1"/>
</dbReference>
<keyword evidence="4 6" id="KW-1133">Transmembrane helix</keyword>
<dbReference type="InterPro" id="IPR001123">
    <property type="entry name" value="LeuE-type"/>
</dbReference>
<evidence type="ECO:0000313" key="8">
    <source>
        <dbReference type="Proteomes" id="UP000612808"/>
    </source>
</evidence>
<dbReference type="PANTHER" id="PTHR30086">
    <property type="entry name" value="ARGININE EXPORTER PROTEIN ARGO"/>
    <property type="match status" value="1"/>
</dbReference>
<feature type="transmembrane region" description="Helical" evidence="6">
    <location>
        <begin position="6"/>
        <end position="29"/>
    </location>
</feature>
<feature type="transmembrane region" description="Helical" evidence="6">
    <location>
        <begin position="153"/>
        <end position="176"/>
    </location>
</feature>
<feature type="transmembrane region" description="Helical" evidence="6">
    <location>
        <begin position="71"/>
        <end position="89"/>
    </location>
</feature>
<keyword evidence="5 6" id="KW-0472">Membrane</keyword>
<dbReference type="Pfam" id="PF01810">
    <property type="entry name" value="LysE"/>
    <property type="match status" value="1"/>
</dbReference>
<accession>A0A8J3JCG3</accession>
<evidence type="ECO:0000256" key="1">
    <source>
        <dbReference type="ARBA" id="ARBA00004651"/>
    </source>
</evidence>
<keyword evidence="8" id="KW-1185">Reference proteome</keyword>
<dbReference type="RefSeq" id="WP_203664405.1">
    <property type="nucleotide sequence ID" value="NZ_BAAAZM010000004.1"/>
</dbReference>
<name>A0A8J3JCG3_9ACTN</name>